<dbReference type="Gene3D" id="3.90.660.10">
    <property type="match status" value="1"/>
</dbReference>
<evidence type="ECO:0000259" key="3">
    <source>
        <dbReference type="Pfam" id="PF01593"/>
    </source>
</evidence>
<evidence type="ECO:0000256" key="1">
    <source>
        <dbReference type="ARBA" id="ARBA00005995"/>
    </source>
</evidence>
<gene>
    <name evidence="4" type="ORF">OSTQU699_LOCUS5860</name>
</gene>
<reference evidence="4" key="1">
    <citation type="submission" date="2020-12" db="EMBL/GenBank/DDBJ databases">
        <authorList>
            <person name="Iha C."/>
        </authorList>
    </citation>
    <scope>NUCLEOTIDE SEQUENCE</scope>
</reference>
<dbReference type="Gene3D" id="3.50.50.60">
    <property type="entry name" value="FAD/NAD(P)-binding domain"/>
    <property type="match status" value="1"/>
</dbReference>
<protein>
    <recommendedName>
        <fullName evidence="3">Amine oxidase domain-containing protein</fullName>
    </recommendedName>
</protein>
<proteinExistence type="inferred from homology"/>
<keyword evidence="5" id="KW-1185">Reference proteome</keyword>
<dbReference type="Pfam" id="PF01593">
    <property type="entry name" value="Amino_oxidase"/>
    <property type="match status" value="1"/>
</dbReference>
<feature type="domain" description="Amine oxidase" evidence="3">
    <location>
        <begin position="84"/>
        <end position="157"/>
    </location>
</feature>
<keyword evidence="2" id="KW-0732">Signal</keyword>
<feature type="signal peptide" evidence="2">
    <location>
        <begin position="1"/>
        <end position="17"/>
    </location>
</feature>
<dbReference type="Proteomes" id="UP000708148">
    <property type="component" value="Unassembled WGS sequence"/>
</dbReference>
<dbReference type="InterPro" id="IPR002937">
    <property type="entry name" value="Amino_oxidase"/>
</dbReference>
<name>A0A8S1J400_9CHLO</name>
<dbReference type="EMBL" id="CAJHUC010001281">
    <property type="protein sequence ID" value="CAD7700501.1"/>
    <property type="molecule type" value="Genomic_DNA"/>
</dbReference>
<comment type="caution">
    <text evidence="4">The sequence shown here is derived from an EMBL/GenBank/DDBJ whole genome shotgun (WGS) entry which is preliminary data.</text>
</comment>
<dbReference type="PANTHER" id="PTHR10742">
    <property type="entry name" value="FLAVIN MONOAMINE OXIDASE"/>
    <property type="match status" value="1"/>
</dbReference>
<dbReference type="PANTHER" id="PTHR10742:SF373">
    <property type="entry name" value="LYSINE-SPECIFIC HISTONE DEMETHYLASE 1 HOMOLOG 2"/>
    <property type="match status" value="1"/>
</dbReference>
<evidence type="ECO:0000313" key="5">
    <source>
        <dbReference type="Proteomes" id="UP000708148"/>
    </source>
</evidence>
<sequence length="316" mass="34464">MMRVFWTIALLAPGGDCDKPSHCGQPRVPMRTGMCDFSHLGLAAVAPQHVTARRRIDPLFGRYCDFFFFSSFFWRIVDLKMCIQNAFQAVCTRWGRDDLTFGSYSSVAVGSNGREDYDIMAESIGGRLFWAGEATTHKYPATMHGAYMTGLREAANVAATLEKEKEEARRREGGAEGANGAASEGVERAVALRDTAMSLRELFVQGAVNLTFGCFSAVFGAASGPFSDRALIQVDIGRLKGDARQLPIYLAVTRDQVLRLRGLEGDALRLRVLTTDMSVTLMGRADSNEEVSRLADAILAERRRAAGGAEAMGRAA</sequence>
<evidence type="ECO:0000313" key="4">
    <source>
        <dbReference type="EMBL" id="CAD7700501.1"/>
    </source>
</evidence>
<comment type="similarity">
    <text evidence="1">Belongs to the flavin monoamine oxidase family.</text>
</comment>
<dbReference type="InterPro" id="IPR036188">
    <property type="entry name" value="FAD/NAD-bd_sf"/>
</dbReference>
<accession>A0A8S1J400</accession>
<feature type="chain" id="PRO_5035871147" description="Amine oxidase domain-containing protein" evidence="2">
    <location>
        <begin position="18"/>
        <end position="316"/>
    </location>
</feature>
<dbReference type="AlphaFoldDB" id="A0A8S1J400"/>
<dbReference type="OrthoDB" id="2219495at2759"/>
<evidence type="ECO:0000256" key="2">
    <source>
        <dbReference type="SAM" id="SignalP"/>
    </source>
</evidence>
<dbReference type="GO" id="GO:0016491">
    <property type="term" value="F:oxidoreductase activity"/>
    <property type="evidence" value="ECO:0007669"/>
    <property type="project" value="InterPro"/>
</dbReference>
<dbReference type="InterPro" id="IPR050281">
    <property type="entry name" value="Flavin_monoamine_oxidase"/>
</dbReference>
<organism evidence="4 5">
    <name type="scientific">Ostreobium quekettii</name>
    <dbReference type="NCBI Taxonomy" id="121088"/>
    <lineage>
        <taxon>Eukaryota</taxon>
        <taxon>Viridiplantae</taxon>
        <taxon>Chlorophyta</taxon>
        <taxon>core chlorophytes</taxon>
        <taxon>Ulvophyceae</taxon>
        <taxon>TCBD clade</taxon>
        <taxon>Bryopsidales</taxon>
        <taxon>Ostreobineae</taxon>
        <taxon>Ostreobiaceae</taxon>
        <taxon>Ostreobium</taxon>
    </lineage>
</organism>
<dbReference type="SUPFAM" id="SSF51905">
    <property type="entry name" value="FAD/NAD(P)-binding domain"/>
    <property type="match status" value="1"/>
</dbReference>